<name>A0ABQ1QZN9_9ALTE</name>
<sequence>MAQRAVTFEVLDTPGQQLQKIFQAHHLFIEARQVYRKADVFGLAPESFSDFEDKLATFNPRLAEYALDLMRELMDRTLVLRKKVQKIRNAESGVGNVSGDESIRRLSRLYNEEVYKCCLKDIYTVIEILHE</sequence>
<keyword evidence="2" id="KW-1185">Reference proteome</keyword>
<comment type="caution">
    <text evidence="1">The sequence shown here is derived from an EMBL/GenBank/DDBJ whole genome shotgun (WGS) entry which is preliminary data.</text>
</comment>
<reference evidence="2" key="1">
    <citation type="journal article" date="2019" name="Int. J. Syst. Evol. Microbiol.">
        <title>The Global Catalogue of Microorganisms (GCM) 10K type strain sequencing project: providing services to taxonomists for standard genome sequencing and annotation.</title>
        <authorList>
            <consortium name="The Broad Institute Genomics Platform"/>
            <consortium name="The Broad Institute Genome Sequencing Center for Infectious Disease"/>
            <person name="Wu L."/>
            <person name="Ma J."/>
        </authorList>
    </citation>
    <scope>NUCLEOTIDE SEQUENCE [LARGE SCALE GENOMIC DNA]</scope>
    <source>
        <strain evidence="2">CGMCC 1.12923</strain>
    </source>
</reference>
<evidence type="ECO:0000313" key="2">
    <source>
        <dbReference type="Proteomes" id="UP000614272"/>
    </source>
</evidence>
<evidence type="ECO:0000313" key="1">
    <source>
        <dbReference type="EMBL" id="GGD50014.1"/>
    </source>
</evidence>
<protein>
    <submittedName>
        <fullName evidence="1">Uncharacterized protein</fullName>
    </submittedName>
</protein>
<proteinExistence type="predicted"/>
<dbReference type="EMBL" id="BMGJ01000001">
    <property type="protein sequence ID" value="GGD50014.1"/>
    <property type="molecule type" value="Genomic_DNA"/>
</dbReference>
<organism evidence="1 2">
    <name type="scientific">Lacimicrobium alkaliphilum</name>
    <dbReference type="NCBI Taxonomy" id="1526571"/>
    <lineage>
        <taxon>Bacteria</taxon>
        <taxon>Pseudomonadati</taxon>
        <taxon>Pseudomonadota</taxon>
        <taxon>Gammaproteobacteria</taxon>
        <taxon>Alteromonadales</taxon>
        <taxon>Alteromonadaceae</taxon>
        <taxon>Lacimicrobium</taxon>
    </lineage>
</organism>
<accession>A0ABQ1QZN9</accession>
<dbReference type="Proteomes" id="UP000614272">
    <property type="component" value="Unassembled WGS sequence"/>
</dbReference>
<gene>
    <name evidence="1" type="ORF">GCM10011357_02420</name>
</gene>